<dbReference type="AlphaFoldDB" id="A0A2W5E236"/>
<accession>A0A2W5E236</accession>
<sequence length="177" mass="19365">MPAAAAADCRATPHLPAGLHAEGARLLGALLCRQADGGEALLAASLTTQGTPATPDERSRLVLERFDRDPADPRWRRSQTAQDFAGPLASLELLRVAAEPLPGGRWAFLAHYRISRDGLDPDQRKLLVLLPDGKAALRGLEPKEDEALPSRNEDERFRQLAPAVRERALALWQEAER</sequence>
<protein>
    <submittedName>
        <fullName evidence="1">Uncharacterized protein</fullName>
    </submittedName>
</protein>
<organism evidence="1 2">
    <name type="scientific">Roseateles depolymerans</name>
    <dbReference type="NCBI Taxonomy" id="76731"/>
    <lineage>
        <taxon>Bacteria</taxon>
        <taxon>Pseudomonadati</taxon>
        <taxon>Pseudomonadota</taxon>
        <taxon>Betaproteobacteria</taxon>
        <taxon>Burkholderiales</taxon>
        <taxon>Sphaerotilaceae</taxon>
        <taxon>Roseateles</taxon>
    </lineage>
</organism>
<name>A0A2W5E236_9BURK</name>
<dbReference type="EMBL" id="QFOD01000003">
    <property type="protein sequence ID" value="PZP35080.1"/>
    <property type="molecule type" value="Genomic_DNA"/>
</dbReference>
<comment type="caution">
    <text evidence="1">The sequence shown here is derived from an EMBL/GenBank/DDBJ whole genome shotgun (WGS) entry which is preliminary data.</text>
</comment>
<reference evidence="1 2" key="1">
    <citation type="submission" date="2017-08" db="EMBL/GenBank/DDBJ databases">
        <title>Infants hospitalized years apart are colonized by the same room-sourced microbial strains.</title>
        <authorList>
            <person name="Brooks B."/>
            <person name="Olm M.R."/>
            <person name="Firek B.A."/>
            <person name="Baker R."/>
            <person name="Thomas B.C."/>
            <person name="Morowitz M.J."/>
            <person name="Banfield J.F."/>
        </authorList>
    </citation>
    <scope>NUCLEOTIDE SEQUENCE [LARGE SCALE GENOMIC DNA]</scope>
    <source>
        <strain evidence="1">S2_012_000_R2_81</strain>
    </source>
</reference>
<dbReference type="Proteomes" id="UP000249633">
    <property type="component" value="Unassembled WGS sequence"/>
</dbReference>
<gene>
    <name evidence="1" type="ORF">DI603_04140</name>
</gene>
<evidence type="ECO:0000313" key="1">
    <source>
        <dbReference type="EMBL" id="PZP35080.1"/>
    </source>
</evidence>
<evidence type="ECO:0000313" key="2">
    <source>
        <dbReference type="Proteomes" id="UP000249633"/>
    </source>
</evidence>
<proteinExistence type="predicted"/>